<dbReference type="SMART" id="SM00470">
    <property type="entry name" value="ParB"/>
    <property type="match status" value="1"/>
</dbReference>
<dbReference type="Pfam" id="PF07506">
    <property type="entry name" value="RepB"/>
    <property type="match status" value="1"/>
</dbReference>
<comment type="similarity">
    <text evidence="1">Belongs to the ParB family.</text>
</comment>
<dbReference type="InterPro" id="IPR004437">
    <property type="entry name" value="ParB/RepB/Spo0J"/>
</dbReference>
<gene>
    <name evidence="4" type="ORF">SAMN04487779_10606</name>
</gene>
<dbReference type="PANTHER" id="PTHR33375:SF1">
    <property type="entry name" value="CHROMOSOME-PARTITIONING PROTEIN PARB-RELATED"/>
    <property type="match status" value="1"/>
</dbReference>
<accession>A0A1G7E3G2</accession>
<dbReference type="InterPro" id="IPR003115">
    <property type="entry name" value="ParB_N"/>
</dbReference>
<evidence type="ECO:0000313" key="5">
    <source>
        <dbReference type="Proteomes" id="UP000198925"/>
    </source>
</evidence>
<dbReference type="InterPro" id="IPR036086">
    <property type="entry name" value="ParB/Sulfiredoxin_sf"/>
</dbReference>
<feature type="compositionally biased region" description="Low complexity" evidence="2">
    <location>
        <begin position="13"/>
        <end position="26"/>
    </location>
</feature>
<name>A0A1G7E3G2_9PROT</name>
<dbReference type="NCBIfam" id="TIGR00180">
    <property type="entry name" value="parB_part"/>
    <property type="match status" value="1"/>
</dbReference>
<organism evidence="4 5">
    <name type="scientific">Belnapia rosea</name>
    <dbReference type="NCBI Taxonomy" id="938405"/>
    <lineage>
        <taxon>Bacteria</taxon>
        <taxon>Pseudomonadati</taxon>
        <taxon>Pseudomonadota</taxon>
        <taxon>Alphaproteobacteria</taxon>
        <taxon>Acetobacterales</taxon>
        <taxon>Roseomonadaceae</taxon>
        <taxon>Belnapia</taxon>
    </lineage>
</organism>
<dbReference type="Pfam" id="PF02195">
    <property type="entry name" value="ParB_N"/>
    <property type="match status" value="1"/>
</dbReference>
<proteinExistence type="inferred from homology"/>
<evidence type="ECO:0000256" key="1">
    <source>
        <dbReference type="ARBA" id="ARBA00006295"/>
    </source>
</evidence>
<dbReference type="Gene3D" id="3.90.1530.30">
    <property type="match status" value="1"/>
</dbReference>
<dbReference type="GO" id="GO:0005694">
    <property type="term" value="C:chromosome"/>
    <property type="evidence" value="ECO:0007669"/>
    <property type="project" value="TreeGrafter"/>
</dbReference>
<dbReference type="GO" id="GO:0007059">
    <property type="term" value="P:chromosome segregation"/>
    <property type="evidence" value="ECO:0007669"/>
    <property type="project" value="TreeGrafter"/>
</dbReference>
<dbReference type="InterPro" id="IPR017819">
    <property type="entry name" value="Plasmid_partition_RepB"/>
</dbReference>
<dbReference type="PANTHER" id="PTHR33375">
    <property type="entry name" value="CHROMOSOME-PARTITIONING PROTEIN PARB-RELATED"/>
    <property type="match status" value="1"/>
</dbReference>
<feature type="region of interest" description="Disordered" evidence="2">
    <location>
        <begin position="13"/>
        <end position="40"/>
    </location>
</feature>
<keyword evidence="5" id="KW-1185">Reference proteome</keyword>
<dbReference type="AlphaFoldDB" id="A0A1G7E3G2"/>
<dbReference type="Proteomes" id="UP000198925">
    <property type="component" value="Unassembled WGS sequence"/>
</dbReference>
<evidence type="ECO:0000259" key="3">
    <source>
        <dbReference type="SMART" id="SM00470"/>
    </source>
</evidence>
<dbReference type="CDD" id="cd16405">
    <property type="entry name" value="RepB_like_N"/>
    <property type="match status" value="1"/>
</dbReference>
<reference evidence="4 5" key="1">
    <citation type="submission" date="2016-10" db="EMBL/GenBank/DDBJ databases">
        <authorList>
            <person name="de Groot N.N."/>
        </authorList>
    </citation>
    <scope>NUCLEOTIDE SEQUENCE [LARGE SCALE GENOMIC DNA]</scope>
    <source>
        <strain evidence="4 5">CPCC 100156</strain>
    </source>
</reference>
<evidence type="ECO:0000313" key="4">
    <source>
        <dbReference type="EMBL" id="SDE58182.1"/>
    </source>
</evidence>
<dbReference type="InterPro" id="IPR037972">
    <property type="entry name" value="RepB_N"/>
</dbReference>
<dbReference type="RefSeq" id="WP_090665412.1">
    <property type="nucleotide sequence ID" value="NZ_FMZX01000060.1"/>
</dbReference>
<sequence>MKRKVRLNELLQPLEAAAPPTTAEAAPSPPLPTVAPERRAASGAVRAMGLDLERLATEARRAQELERQTQSGELVVELEPAQIDPSFAHDRMARTDDADYRRLVDSIQAHGQQVPILVRPHPADAARYQVAYGHRRLAAVAEIGRRIRAVVRPLSDVDLVIAQGKENAERRNLTFIERAFFAADLEARGFDRTTLNTALAAHPTEMVRYLAVARSIPRWLAEAIGPAPKAGRPRWKELAALLEVSGVPDSLRVLVERPDFRAAPSDRRFERALAAIRAPRLRPDAQTYLDREGRVVARLEPLATSTRLTVLETAKPGLSAFLADRLPQLIVEFEEGASDAV</sequence>
<protein>
    <submittedName>
        <fullName evidence="4">Chromosome partitioning protein, ParB family</fullName>
    </submittedName>
</protein>
<dbReference type="EMBL" id="FMZX01000060">
    <property type="protein sequence ID" value="SDE58182.1"/>
    <property type="molecule type" value="Genomic_DNA"/>
</dbReference>
<dbReference type="InterPro" id="IPR050336">
    <property type="entry name" value="Chromosome_partition/occlusion"/>
</dbReference>
<evidence type="ECO:0000256" key="2">
    <source>
        <dbReference type="SAM" id="MobiDB-lite"/>
    </source>
</evidence>
<dbReference type="InterPro" id="IPR011111">
    <property type="entry name" value="Plasmid_RepB"/>
</dbReference>
<dbReference type="NCBIfam" id="TIGR03454">
    <property type="entry name" value="partition_RepB"/>
    <property type="match status" value="1"/>
</dbReference>
<dbReference type="GO" id="GO:0003677">
    <property type="term" value="F:DNA binding"/>
    <property type="evidence" value="ECO:0007669"/>
    <property type="project" value="InterPro"/>
</dbReference>
<dbReference type="SUPFAM" id="SSF110849">
    <property type="entry name" value="ParB/Sulfiredoxin"/>
    <property type="match status" value="1"/>
</dbReference>
<feature type="domain" description="ParB-like N-terminal" evidence="3">
    <location>
        <begin position="76"/>
        <end position="168"/>
    </location>
</feature>